<dbReference type="InterPro" id="IPR008936">
    <property type="entry name" value="Rho_GTPase_activation_prot"/>
</dbReference>
<evidence type="ECO:0000313" key="4">
    <source>
        <dbReference type="Proteomes" id="UP001202961"/>
    </source>
</evidence>
<dbReference type="EMBL" id="JAMQBK010000014">
    <property type="protein sequence ID" value="MCM2369904.1"/>
    <property type="molecule type" value="Genomic_DNA"/>
</dbReference>
<protein>
    <recommendedName>
        <fullName evidence="2">Ras-GAP domain-containing protein</fullName>
    </recommendedName>
</protein>
<feature type="coiled-coil region" evidence="1">
    <location>
        <begin position="164"/>
        <end position="191"/>
    </location>
</feature>
<keyword evidence="4" id="KW-1185">Reference proteome</keyword>
<keyword evidence="1" id="KW-0175">Coiled coil</keyword>
<proteinExistence type="predicted"/>
<accession>A0ABT0TZ72</accession>
<dbReference type="Gene3D" id="1.10.506.10">
    <property type="entry name" value="GTPase Activation - p120gap, domain 1"/>
    <property type="match status" value="1"/>
</dbReference>
<feature type="domain" description="Ras-GAP" evidence="2">
    <location>
        <begin position="300"/>
        <end position="478"/>
    </location>
</feature>
<dbReference type="SUPFAM" id="SSF48350">
    <property type="entry name" value="GTPase activation domain, GAP"/>
    <property type="match status" value="1"/>
</dbReference>
<name>A0ABT0TZ72_9BACT</name>
<dbReference type="Proteomes" id="UP001202961">
    <property type="component" value="Unassembled WGS sequence"/>
</dbReference>
<organism evidence="3 4">
    <name type="scientific">Aporhodopirellula aestuarii</name>
    <dbReference type="NCBI Taxonomy" id="2950107"/>
    <lineage>
        <taxon>Bacteria</taxon>
        <taxon>Pseudomonadati</taxon>
        <taxon>Planctomycetota</taxon>
        <taxon>Planctomycetia</taxon>
        <taxon>Pirellulales</taxon>
        <taxon>Pirellulaceae</taxon>
        <taxon>Aporhodopirellula</taxon>
    </lineage>
</organism>
<gene>
    <name evidence="3" type="ORF">NB063_04630</name>
</gene>
<reference evidence="3 4" key="1">
    <citation type="journal article" date="2022" name="Syst. Appl. Microbiol.">
        <title>Rhodopirellula aestuarii sp. nov., a novel member of the genus Rhodopirellula isolated from brackish sediments collected in the Tagus River estuary, Portugal.</title>
        <authorList>
            <person name="Vitorino I.R."/>
            <person name="Klimek D."/>
            <person name="Calusinska M."/>
            <person name="Lobo-da-Cunha A."/>
            <person name="Vasconcelos V."/>
            <person name="Lage O.M."/>
        </authorList>
    </citation>
    <scope>NUCLEOTIDE SEQUENCE [LARGE SCALE GENOMIC DNA]</scope>
    <source>
        <strain evidence="3 4">ICT_H3.1</strain>
    </source>
</reference>
<dbReference type="InterPro" id="IPR001936">
    <property type="entry name" value="RasGAP_dom"/>
</dbReference>
<comment type="caution">
    <text evidence="3">The sequence shown here is derived from an EMBL/GenBank/DDBJ whole genome shotgun (WGS) entry which is preliminary data.</text>
</comment>
<evidence type="ECO:0000256" key="1">
    <source>
        <dbReference type="SAM" id="Coils"/>
    </source>
</evidence>
<sequence>MSGDKVVYDVTLKIGLEQLYALEQEILESRAERDRQLDTARSEMSEFAGRPRVTNHCQIAMEELEDERRNLLHDFDDRLGPEDELFRTSVLEPVAALLPRIENEIKQKRFPIGIETLPELSPVLRNLEFALRAFSEELQLIDRDQLADRSAQLELYIEITQFKMDALARVLESANQQADRIAARVEELRGASLQELEDAQVIETVHRISDAITANWIQDIGDVVPDAGEDEIGNPAREDLNALANFYAHCDDYQRQAVLESGLAPKALGVLLPQIEFPQVMITVETIVNEFAQDDEYMDQLLGAMIADEFSNASSSTSPLRSKTASSKLLTTYALSSGGIEFCQGSIADMVVSVKDVDLSIKLPQDISMDDREAYMNALATRDANIETHINLFRQFVEKICAQPVPSSIAKSCMLQYDAAMKRFAEYDDAPRRAIAYVGGFVVLRLICPALTNYDFQGDRDALKAATIQSRLIQSLASGTEPENVDMQVFVPLLRELRTRMDDFLMLAVNRGRAAYDEMSASDEAVLALESNVLVGEAFSEPSESDPLGTLAADASTVLGNAINDLRTQRSTDYEWDSLVTMREANQADFDTLVMGERREILNLVAQSG</sequence>
<evidence type="ECO:0000313" key="3">
    <source>
        <dbReference type="EMBL" id="MCM2369904.1"/>
    </source>
</evidence>
<dbReference type="Pfam" id="PF00616">
    <property type="entry name" value="RasGAP"/>
    <property type="match status" value="1"/>
</dbReference>
<dbReference type="PROSITE" id="PS50018">
    <property type="entry name" value="RAS_GTPASE_ACTIV_2"/>
    <property type="match status" value="1"/>
</dbReference>
<evidence type="ECO:0000259" key="2">
    <source>
        <dbReference type="PROSITE" id="PS50018"/>
    </source>
</evidence>
<dbReference type="RefSeq" id="WP_250927575.1">
    <property type="nucleotide sequence ID" value="NZ_JAMQBK010000014.1"/>
</dbReference>